<dbReference type="EMBL" id="GG666461">
    <property type="protein sequence ID" value="EEN68739.1"/>
    <property type="molecule type" value="Genomic_DNA"/>
</dbReference>
<accession>C3XT06</accession>
<dbReference type="InParanoid" id="C3XT06"/>
<evidence type="ECO:0000313" key="1">
    <source>
        <dbReference type="EMBL" id="EEN68739.1"/>
    </source>
</evidence>
<proteinExistence type="predicted"/>
<reference evidence="1" key="1">
    <citation type="journal article" date="2008" name="Nature">
        <title>The amphioxus genome and the evolution of the chordate karyotype.</title>
        <authorList>
            <consortium name="US DOE Joint Genome Institute (JGI-PGF)"/>
            <person name="Putnam N.H."/>
            <person name="Butts T."/>
            <person name="Ferrier D.E.K."/>
            <person name="Furlong R.F."/>
            <person name="Hellsten U."/>
            <person name="Kawashima T."/>
            <person name="Robinson-Rechavi M."/>
            <person name="Shoguchi E."/>
            <person name="Terry A."/>
            <person name="Yu J.-K."/>
            <person name="Benito-Gutierrez E.L."/>
            <person name="Dubchak I."/>
            <person name="Garcia-Fernandez J."/>
            <person name="Gibson-Brown J.J."/>
            <person name="Grigoriev I.V."/>
            <person name="Horton A.C."/>
            <person name="de Jong P.J."/>
            <person name="Jurka J."/>
            <person name="Kapitonov V.V."/>
            <person name="Kohara Y."/>
            <person name="Kuroki Y."/>
            <person name="Lindquist E."/>
            <person name="Lucas S."/>
            <person name="Osoegawa K."/>
            <person name="Pennacchio L.A."/>
            <person name="Salamov A.A."/>
            <person name="Satou Y."/>
            <person name="Sauka-Spengler T."/>
            <person name="Schmutz J."/>
            <person name="Shin-I T."/>
            <person name="Toyoda A."/>
            <person name="Bronner-Fraser M."/>
            <person name="Fujiyama A."/>
            <person name="Holland L.Z."/>
            <person name="Holland P.W.H."/>
            <person name="Satoh N."/>
            <person name="Rokhsar D.S."/>
        </authorList>
    </citation>
    <scope>NUCLEOTIDE SEQUENCE [LARGE SCALE GENOMIC DNA]</scope>
    <source>
        <strain evidence="1">S238N-H82</strain>
        <tissue evidence="1">Testes</tissue>
    </source>
</reference>
<dbReference type="AlphaFoldDB" id="C3XT06"/>
<organism>
    <name type="scientific">Branchiostoma floridae</name>
    <name type="common">Florida lancelet</name>
    <name type="synonym">Amphioxus</name>
    <dbReference type="NCBI Taxonomy" id="7739"/>
    <lineage>
        <taxon>Eukaryota</taxon>
        <taxon>Metazoa</taxon>
        <taxon>Chordata</taxon>
        <taxon>Cephalochordata</taxon>
        <taxon>Leptocardii</taxon>
        <taxon>Amphioxiformes</taxon>
        <taxon>Branchiostomatidae</taxon>
        <taxon>Branchiostoma</taxon>
    </lineage>
</organism>
<gene>
    <name evidence="1" type="ORF">BRAFLDRAFT_97291</name>
</gene>
<name>C3XT06_BRAFL</name>
<sequence length="358" mass="41006">MKSLRLRKTLKLFHDGTESTQQDMGTLPKKKYDLGKRCFQFKKQYDEEAAAIGKRWDPKRKDWVQQKPKVGYLARTVREAYPSLARAANDDKEFQAAKQVVWRALQEYEKNIADPNAVDEVPRKKQYRQPGGGRKQAVPEVRQAVFQCIQLLLLPSTSTEAYPKCIRKYPGITRKSTLRQGLDLGSSLRSCMMPSKTGTVLKARDGTVIEQVSDFKYLGSFSNTAYDVSHRIGLAWGASHSLRKSHTTNTELYNGLPRITRVIRDRRLALAGHVMRHDEMAGRVLLWRPDDKRRRGRPSLTLKRVIEEDVGLQDGDLLSAMRDRAAWRNFSVTGRMTELKLNLDRPRPLEACHTGNRL</sequence>
<protein>
    <submittedName>
        <fullName evidence="1">Uncharacterized protein</fullName>
    </submittedName>
</protein>